<organism evidence="4 5">
    <name type="scientific">Gordonia liuliyuniae</name>
    <dbReference type="NCBI Taxonomy" id="2911517"/>
    <lineage>
        <taxon>Bacteria</taxon>
        <taxon>Bacillati</taxon>
        <taxon>Actinomycetota</taxon>
        <taxon>Actinomycetes</taxon>
        <taxon>Mycobacteriales</taxon>
        <taxon>Gordoniaceae</taxon>
        <taxon>Gordonia</taxon>
    </lineage>
</organism>
<sequence>MSRATSINLSLQGRVQRSAMRVLAKTPLGVLQRRTRVNADGERLLPEIAVVAFASRHVPGAALMNGSVGASRVTLDEASAAMAEDFPPFAIEEDLEIPSPDGPISATWYRVEAKGARGLIVFLHGGGFVVGSRASHDSLVRALAVASGADVLSIDYRLAPEHVFPAAVDDCVAAFRFAVEKAADWGLDPRKIVVAGDSAGGNLSTVVAQQVRDDAVVPCLQLLIYPAVDLSTKRPSVHEFSEGLFLTEADMDFFTATYLPSPEMLDDPRATPLKGDLAGLAPAHIVVAGFDPLRDEGLEYAAALERAGVEVTLERVGGMIHGFANMGLISPTARAVVGRMADAAARAMDAVN</sequence>
<dbReference type="Gene3D" id="3.40.50.1820">
    <property type="entry name" value="alpha/beta hydrolase"/>
    <property type="match status" value="1"/>
</dbReference>
<dbReference type="PROSITE" id="PS01173">
    <property type="entry name" value="LIPASE_GDXG_HIS"/>
    <property type="match status" value="1"/>
</dbReference>
<dbReference type="PANTHER" id="PTHR48081">
    <property type="entry name" value="AB HYDROLASE SUPERFAMILY PROTEIN C4A8.06C"/>
    <property type="match status" value="1"/>
</dbReference>
<dbReference type="PANTHER" id="PTHR48081:SF8">
    <property type="entry name" value="ALPHA_BETA HYDROLASE FOLD-3 DOMAIN-CONTAINING PROTEIN-RELATED"/>
    <property type="match status" value="1"/>
</dbReference>
<dbReference type="RefSeq" id="WP_236997955.1">
    <property type="nucleotide sequence ID" value="NZ_JAKKOR010000007.1"/>
</dbReference>
<dbReference type="InterPro" id="IPR029058">
    <property type="entry name" value="AB_hydrolase_fold"/>
</dbReference>
<comment type="similarity">
    <text evidence="1">Belongs to the 'GDXG' lipolytic enzyme family.</text>
</comment>
<evidence type="ECO:0000256" key="2">
    <source>
        <dbReference type="ARBA" id="ARBA00022801"/>
    </source>
</evidence>
<dbReference type="InterPro" id="IPR002168">
    <property type="entry name" value="Lipase_GDXG_HIS_AS"/>
</dbReference>
<evidence type="ECO:0000313" key="5">
    <source>
        <dbReference type="Proteomes" id="UP001200110"/>
    </source>
</evidence>
<dbReference type="GO" id="GO:0016787">
    <property type="term" value="F:hydrolase activity"/>
    <property type="evidence" value="ECO:0007669"/>
    <property type="project" value="UniProtKB-KW"/>
</dbReference>
<reference evidence="4 5" key="1">
    <citation type="submission" date="2022-01" db="EMBL/GenBank/DDBJ databases">
        <authorList>
            <person name="Huang Y."/>
        </authorList>
    </citation>
    <scope>NUCLEOTIDE SEQUENCE [LARGE SCALE GENOMIC DNA]</scope>
    <source>
        <strain evidence="4 5">HY366</strain>
    </source>
</reference>
<protein>
    <submittedName>
        <fullName evidence="4">Alpha/beta hydrolase</fullName>
    </submittedName>
</protein>
<evidence type="ECO:0000259" key="3">
    <source>
        <dbReference type="Pfam" id="PF07859"/>
    </source>
</evidence>
<proteinExistence type="inferred from homology"/>
<dbReference type="Proteomes" id="UP001200110">
    <property type="component" value="Unassembled WGS sequence"/>
</dbReference>
<comment type="caution">
    <text evidence="4">The sequence shown here is derived from an EMBL/GenBank/DDBJ whole genome shotgun (WGS) entry which is preliminary data.</text>
</comment>
<dbReference type="Pfam" id="PF07859">
    <property type="entry name" value="Abhydrolase_3"/>
    <property type="match status" value="1"/>
</dbReference>
<evidence type="ECO:0000313" key="4">
    <source>
        <dbReference type="EMBL" id="MCF8588721.1"/>
    </source>
</evidence>
<accession>A0ABS9IT24</accession>
<gene>
    <name evidence="4" type="ORF">L5G33_09615</name>
</gene>
<dbReference type="InterPro" id="IPR013094">
    <property type="entry name" value="AB_hydrolase_3"/>
</dbReference>
<name>A0ABS9IT24_9ACTN</name>
<feature type="domain" description="Alpha/beta hydrolase fold-3" evidence="3">
    <location>
        <begin position="120"/>
        <end position="324"/>
    </location>
</feature>
<dbReference type="InterPro" id="IPR050300">
    <property type="entry name" value="GDXG_lipolytic_enzyme"/>
</dbReference>
<dbReference type="SUPFAM" id="SSF53474">
    <property type="entry name" value="alpha/beta-Hydrolases"/>
    <property type="match status" value="1"/>
</dbReference>
<keyword evidence="2 4" id="KW-0378">Hydrolase</keyword>
<dbReference type="EMBL" id="JAKKOR010000007">
    <property type="protein sequence ID" value="MCF8588721.1"/>
    <property type="molecule type" value="Genomic_DNA"/>
</dbReference>
<evidence type="ECO:0000256" key="1">
    <source>
        <dbReference type="ARBA" id="ARBA00010515"/>
    </source>
</evidence>
<keyword evidence="5" id="KW-1185">Reference proteome</keyword>